<dbReference type="InterPro" id="IPR004843">
    <property type="entry name" value="Calcineurin-like_PHP"/>
</dbReference>
<gene>
    <name evidence="5" type="ORF">HCU67_15085</name>
</gene>
<dbReference type="Pfam" id="PF16656">
    <property type="entry name" value="Pur_ac_phosph_N"/>
    <property type="match status" value="1"/>
</dbReference>
<evidence type="ECO:0000313" key="6">
    <source>
        <dbReference type="Proteomes" id="UP000718451"/>
    </source>
</evidence>
<dbReference type="InterPro" id="IPR039331">
    <property type="entry name" value="PAPs-like"/>
</dbReference>
<feature type="chain" id="PRO_5045303088" evidence="2">
    <location>
        <begin position="25"/>
        <end position="449"/>
    </location>
</feature>
<feature type="domain" description="Calcineurin-like phosphoesterase" evidence="3">
    <location>
        <begin position="173"/>
        <end position="347"/>
    </location>
</feature>
<dbReference type="Gene3D" id="3.60.21.10">
    <property type="match status" value="1"/>
</dbReference>
<keyword evidence="6" id="KW-1185">Reference proteome</keyword>
<feature type="signal peptide" evidence="2">
    <location>
        <begin position="1"/>
        <end position="24"/>
    </location>
</feature>
<evidence type="ECO:0000313" key="5">
    <source>
        <dbReference type="EMBL" id="NKI33280.1"/>
    </source>
</evidence>
<dbReference type="SUPFAM" id="SSF49363">
    <property type="entry name" value="Purple acid phosphatase, N-terminal domain"/>
    <property type="match status" value="1"/>
</dbReference>
<protein>
    <submittedName>
        <fullName evidence="5">Metallophosphoesterase</fullName>
    </submittedName>
</protein>
<evidence type="ECO:0000259" key="4">
    <source>
        <dbReference type="Pfam" id="PF16656"/>
    </source>
</evidence>
<dbReference type="PANTHER" id="PTHR22953:SF153">
    <property type="entry name" value="PURPLE ACID PHOSPHATASE"/>
    <property type="match status" value="1"/>
</dbReference>
<feature type="domain" description="Purple acid phosphatase N-terminal" evidence="4">
    <location>
        <begin position="44"/>
        <end position="147"/>
    </location>
</feature>
<dbReference type="SUPFAM" id="SSF56300">
    <property type="entry name" value="Metallo-dependent phosphatases"/>
    <property type="match status" value="1"/>
</dbReference>
<dbReference type="PANTHER" id="PTHR22953">
    <property type="entry name" value="ACID PHOSPHATASE RELATED"/>
    <property type="match status" value="1"/>
</dbReference>
<dbReference type="RefSeq" id="WP_168553419.1">
    <property type="nucleotide sequence ID" value="NZ_JAAWWL010000002.1"/>
</dbReference>
<accession>A0ABX1GWD8</accession>
<dbReference type="EMBL" id="JAAWWL010000002">
    <property type="protein sequence ID" value="NKI33280.1"/>
    <property type="molecule type" value="Genomic_DNA"/>
</dbReference>
<dbReference type="InterPro" id="IPR015914">
    <property type="entry name" value="PAPs_N"/>
</dbReference>
<keyword evidence="1 2" id="KW-0732">Signal</keyword>
<dbReference type="Gene3D" id="2.60.40.380">
    <property type="entry name" value="Purple acid phosphatase-like, N-terminal"/>
    <property type="match status" value="1"/>
</dbReference>
<evidence type="ECO:0000256" key="1">
    <source>
        <dbReference type="ARBA" id="ARBA00022729"/>
    </source>
</evidence>
<evidence type="ECO:0000259" key="3">
    <source>
        <dbReference type="Pfam" id="PF00149"/>
    </source>
</evidence>
<reference evidence="5 6" key="1">
    <citation type="submission" date="2020-04" db="EMBL/GenBank/DDBJ databases">
        <authorList>
            <person name="Yoon J."/>
        </authorList>
    </citation>
    <scope>NUCLEOTIDE SEQUENCE [LARGE SCALE GENOMIC DNA]</scope>
    <source>
        <strain evidence="5 6">DJ-13</strain>
    </source>
</reference>
<dbReference type="Pfam" id="PF00149">
    <property type="entry name" value="Metallophos"/>
    <property type="match status" value="1"/>
</dbReference>
<dbReference type="Proteomes" id="UP000718451">
    <property type="component" value="Unassembled WGS sequence"/>
</dbReference>
<sequence length="449" mass="51676">MKASNQFLKCSVLLAILSFFNISAQEHGHGHEGLHHWEIPSKDPDRIILTFNGNPATKRAVTWRTNKQIEKAFAQIAKATLNSDFVDDAITIEAKTEAFNLGQYKGNAPLMVNYHSAVFEGLEPNTLYVYRVGDGTEYWSEWIQFRTAKTDYAPTQFVYFGDAQNEVLEHWSRVIRRAYQTAPNAAFVVHAGDLINNAHRDVEWAEWYKAGGFIHSQWTAIPVVGNHEFWHLTDEHEGRRLSIQWRPQFTLPVEKKLPTELHETVYTVDYQDVRIIVLNSNELLEEQTNYVEKQLKKSKAKWNILTCHHSVFSPAKGRDFQFARENWKPILDKYNVDLVLNGHDHTYARGHVPIRTADTANDTGLSTVYVTSVSGPKQYPLDRDQIKSYSVDGYVPDKAAEQTQFYQVITIEDDKLTYVAYTVLGEEYDRAVIRKDFKTGKKELLQSKE</sequence>
<dbReference type="InterPro" id="IPR008963">
    <property type="entry name" value="Purple_acid_Pase-like_N"/>
</dbReference>
<evidence type="ECO:0000256" key="2">
    <source>
        <dbReference type="SAM" id="SignalP"/>
    </source>
</evidence>
<proteinExistence type="predicted"/>
<name>A0ABX1GWD8_9FLAO</name>
<comment type="caution">
    <text evidence="5">The sequence shown here is derived from an EMBL/GenBank/DDBJ whole genome shotgun (WGS) entry which is preliminary data.</text>
</comment>
<organism evidence="5 6">
    <name type="scientific">Croceivirga thetidis</name>
    <dbReference type="NCBI Taxonomy" id="2721623"/>
    <lineage>
        <taxon>Bacteria</taxon>
        <taxon>Pseudomonadati</taxon>
        <taxon>Bacteroidota</taxon>
        <taxon>Flavobacteriia</taxon>
        <taxon>Flavobacteriales</taxon>
        <taxon>Flavobacteriaceae</taxon>
        <taxon>Croceivirga</taxon>
    </lineage>
</organism>
<dbReference type="InterPro" id="IPR029052">
    <property type="entry name" value="Metallo-depent_PP-like"/>
</dbReference>